<dbReference type="PROSITE" id="PS51257">
    <property type="entry name" value="PROKAR_LIPOPROTEIN"/>
    <property type="match status" value="1"/>
</dbReference>
<accession>A0A5B7YEM0</accession>
<sequence>MKTQFKLGAIAFAVSTIMACSPAEENTQQTTAKAETTSEQSAQNTQSESERLNAFFERTFEEDLKRSPLYQSYLGYKWDYGEWDDFSEEANDEAVAIAKNRLEELENFDTEALSDKEKLSVQLYRYQLELNLKNDEFRHHSYVVNQFRGPHTMVPSFLINIHRVADKSDAQAYISRLDKVDDLFSQVIDQMNLREEAGVFPPDWSYDQMIQAAKNVTTGAPFDDSDKPSTIWEDINNKIDALDIKDTEKQNLREEAKAALLTSVKPAYNDLVAAFENQQKKTPEGDGVWRLPDGDKWYKNRLSHYTTTDLSADEIHQIGLDNVKRIHNQMKEIMKEVEFDGSLQEFFTFMRNDEQFYYENTQEGRDRYLKEAKAHIDEMRDALPEYFGLMPKADMIVKRVEEFREQSAGKAFYQSPSQDGSRPGTYYANLYDMKDMPTYQMEALAYHEGIPGHHMQRAIAQELEGVPMFQKFLSATAYTEGWGLYSEELAKDMGFYKDPYSDFGRLAMELWRACRLVVDTGIHDKEWSREEAIEYLKKNTPNPENDSVKAIERYIALPGQATAYMIGKLKIMELRDKAQQELGDKFTFAGFHDEVLKDGPVPLSVLEEKINTWIKDTKANQ</sequence>
<dbReference type="Proteomes" id="UP000304912">
    <property type="component" value="Chromosome"/>
</dbReference>
<protein>
    <submittedName>
        <fullName evidence="2">DUF885 domain-containing protein</fullName>
    </submittedName>
</protein>
<dbReference type="RefSeq" id="WP_139756855.1">
    <property type="nucleotide sequence ID" value="NZ_CP039852.1"/>
</dbReference>
<dbReference type="EMBL" id="CP039852">
    <property type="protein sequence ID" value="QCZ94114.1"/>
    <property type="molecule type" value="Genomic_DNA"/>
</dbReference>
<keyword evidence="3" id="KW-1185">Reference proteome</keyword>
<dbReference type="InterPro" id="IPR010281">
    <property type="entry name" value="DUF885"/>
</dbReference>
<dbReference type="PANTHER" id="PTHR33361:SF16">
    <property type="entry name" value="DUF885 DOMAIN-CONTAINING PROTEIN"/>
    <property type="match status" value="1"/>
</dbReference>
<dbReference type="AlphaFoldDB" id="A0A5B7YEM0"/>
<feature type="region of interest" description="Disordered" evidence="1">
    <location>
        <begin position="26"/>
        <end position="48"/>
    </location>
</feature>
<feature type="compositionally biased region" description="Polar residues" evidence="1">
    <location>
        <begin position="26"/>
        <end position="47"/>
    </location>
</feature>
<dbReference type="PANTHER" id="PTHR33361">
    <property type="entry name" value="GLR0591 PROTEIN"/>
    <property type="match status" value="1"/>
</dbReference>
<gene>
    <name evidence="2" type="ORF">FBQ74_11810</name>
</gene>
<dbReference type="KEGG" id="salk:FBQ74_11810"/>
<organism evidence="2 3">
    <name type="scientific">Salinimonas iocasae</name>
    <dbReference type="NCBI Taxonomy" id="2572577"/>
    <lineage>
        <taxon>Bacteria</taxon>
        <taxon>Pseudomonadati</taxon>
        <taxon>Pseudomonadota</taxon>
        <taxon>Gammaproteobacteria</taxon>
        <taxon>Alteromonadales</taxon>
        <taxon>Alteromonadaceae</taxon>
        <taxon>Alteromonas/Salinimonas group</taxon>
        <taxon>Salinimonas</taxon>
    </lineage>
</organism>
<evidence type="ECO:0000313" key="2">
    <source>
        <dbReference type="EMBL" id="QCZ94114.1"/>
    </source>
</evidence>
<evidence type="ECO:0000313" key="3">
    <source>
        <dbReference type="Proteomes" id="UP000304912"/>
    </source>
</evidence>
<reference evidence="2 3" key="1">
    <citation type="submission" date="2019-04" db="EMBL/GenBank/DDBJ databases">
        <title>Salinimonas iocasae sp. nov., a halophilic bacterium isolated from the outer tube casing of tubeworms in Okinawa Trough.</title>
        <authorList>
            <person name="Zhang H."/>
            <person name="Wang H."/>
            <person name="Li C."/>
        </authorList>
    </citation>
    <scope>NUCLEOTIDE SEQUENCE [LARGE SCALE GENOMIC DNA]</scope>
    <source>
        <strain evidence="2 3">KX18D6</strain>
    </source>
</reference>
<dbReference type="Pfam" id="PF05960">
    <property type="entry name" value="DUF885"/>
    <property type="match status" value="1"/>
</dbReference>
<dbReference type="OrthoDB" id="9769898at2"/>
<proteinExistence type="predicted"/>
<name>A0A5B7YEM0_9ALTE</name>
<evidence type="ECO:0000256" key="1">
    <source>
        <dbReference type="SAM" id="MobiDB-lite"/>
    </source>
</evidence>